<dbReference type="EMBL" id="MU070608">
    <property type="protein sequence ID" value="KAF5827056.1"/>
    <property type="molecule type" value="Genomic_DNA"/>
</dbReference>
<evidence type="ECO:0008006" key="3">
    <source>
        <dbReference type="Google" id="ProtNLM"/>
    </source>
</evidence>
<proteinExistence type="predicted"/>
<gene>
    <name evidence="1" type="ORF">DUNSADRAFT_1431</name>
</gene>
<dbReference type="Proteomes" id="UP000815325">
    <property type="component" value="Unassembled WGS sequence"/>
</dbReference>
<evidence type="ECO:0000313" key="2">
    <source>
        <dbReference type="Proteomes" id="UP000815325"/>
    </source>
</evidence>
<organism evidence="1 2">
    <name type="scientific">Dunaliella salina</name>
    <name type="common">Green alga</name>
    <name type="synonym">Protococcus salinus</name>
    <dbReference type="NCBI Taxonomy" id="3046"/>
    <lineage>
        <taxon>Eukaryota</taxon>
        <taxon>Viridiplantae</taxon>
        <taxon>Chlorophyta</taxon>
        <taxon>core chlorophytes</taxon>
        <taxon>Chlorophyceae</taxon>
        <taxon>CS clade</taxon>
        <taxon>Chlamydomonadales</taxon>
        <taxon>Dunaliellaceae</taxon>
        <taxon>Dunaliella</taxon>
    </lineage>
</organism>
<protein>
    <recommendedName>
        <fullName evidence="3">Encoded protein</fullName>
    </recommendedName>
</protein>
<name>A0ABQ7FXG3_DUNSA</name>
<comment type="caution">
    <text evidence="1">The sequence shown here is derived from an EMBL/GenBank/DDBJ whole genome shotgun (WGS) entry which is preliminary data.</text>
</comment>
<accession>A0ABQ7FXG3</accession>
<sequence>MREQHAIITNALGQPVTSDAAACGAASHRLRHFWTNMAPHHTLQDAIISLYPTPVANRHPAACAQTLLDPGRFVQICLHNNPPPFAQVNVPGMPLQVLPTLVAHPFSYNFRPFKPGSLYAADHSLTQPNPDERERFLGFHHYSITNDNLPELPNGFHPLGSTTAPSISAQQRHAITG</sequence>
<keyword evidence="2" id="KW-1185">Reference proteome</keyword>
<reference evidence="1" key="1">
    <citation type="submission" date="2017-08" db="EMBL/GenBank/DDBJ databases">
        <authorList>
            <person name="Polle J.E."/>
            <person name="Barry K."/>
            <person name="Cushman J."/>
            <person name="Schmutz J."/>
            <person name="Tran D."/>
            <person name="Hathwaick L.T."/>
            <person name="Yim W.C."/>
            <person name="Jenkins J."/>
            <person name="Mckie-Krisberg Z.M."/>
            <person name="Prochnik S."/>
            <person name="Lindquist E."/>
            <person name="Dockter R.B."/>
            <person name="Adam C."/>
            <person name="Molina H."/>
            <person name="Bunkerborg J."/>
            <person name="Jin E."/>
            <person name="Buchheim M."/>
            <person name="Magnuson J."/>
        </authorList>
    </citation>
    <scope>NUCLEOTIDE SEQUENCE</scope>
    <source>
        <strain evidence="1">CCAP 19/18</strain>
    </source>
</reference>
<evidence type="ECO:0000313" key="1">
    <source>
        <dbReference type="EMBL" id="KAF5827056.1"/>
    </source>
</evidence>